<dbReference type="EMBL" id="LNXV01000033">
    <property type="protein sequence ID" value="KTC77977.1"/>
    <property type="molecule type" value="Genomic_DNA"/>
</dbReference>
<dbReference type="PATRIC" id="fig|29422.6.peg.2419"/>
<accession>A0A0W0S4J7</accession>
<organism evidence="2 3">
    <name type="scientific">Legionella brunensis</name>
    <dbReference type="NCBI Taxonomy" id="29422"/>
    <lineage>
        <taxon>Bacteria</taxon>
        <taxon>Pseudomonadati</taxon>
        <taxon>Pseudomonadota</taxon>
        <taxon>Gammaproteobacteria</taxon>
        <taxon>Legionellales</taxon>
        <taxon>Legionellaceae</taxon>
        <taxon>Legionella</taxon>
    </lineage>
</organism>
<dbReference type="Proteomes" id="UP000054742">
    <property type="component" value="Unassembled WGS sequence"/>
</dbReference>
<name>A0A0W0S4J7_9GAMM</name>
<dbReference type="RefSeq" id="WP_058442262.1">
    <property type="nucleotide sequence ID" value="NZ_CAAAHU010000018.1"/>
</dbReference>
<feature type="compositionally biased region" description="Polar residues" evidence="1">
    <location>
        <begin position="83"/>
        <end position="101"/>
    </location>
</feature>
<proteinExistence type="predicted"/>
<dbReference type="AlphaFoldDB" id="A0A0W0S4J7"/>
<evidence type="ECO:0000256" key="1">
    <source>
        <dbReference type="SAM" id="MobiDB-lite"/>
    </source>
</evidence>
<comment type="caution">
    <text evidence="2">The sequence shown here is derived from an EMBL/GenBank/DDBJ whole genome shotgun (WGS) entry which is preliminary data.</text>
</comment>
<keyword evidence="3" id="KW-1185">Reference proteome</keyword>
<gene>
    <name evidence="2" type="ORF">Lbru_2269</name>
</gene>
<sequence length="120" mass="13705">MLAFVNKSSSYFWNKIPESVQSFLLNNGITISNHIWIRLPENVQSYIFKKAMSMTPPVALSQDEKNEIDNFLDRFFNEELTTSNPVSLLPHSETTLPSEANQPDEDKNEGLHLSVTNQFS</sequence>
<evidence type="ECO:0000313" key="2">
    <source>
        <dbReference type="EMBL" id="KTC77977.1"/>
    </source>
</evidence>
<evidence type="ECO:0000313" key="3">
    <source>
        <dbReference type="Proteomes" id="UP000054742"/>
    </source>
</evidence>
<protein>
    <submittedName>
        <fullName evidence="2">Uncharacterized protein</fullName>
    </submittedName>
</protein>
<feature type="region of interest" description="Disordered" evidence="1">
    <location>
        <begin position="83"/>
        <end position="120"/>
    </location>
</feature>
<reference evidence="2 3" key="1">
    <citation type="submission" date="2015-11" db="EMBL/GenBank/DDBJ databases">
        <title>Genomic analysis of 38 Legionella species identifies large and diverse effector repertoires.</title>
        <authorList>
            <person name="Burstein D."/>
            <person name="Amaro F."/>
            <person name="Zusman T."/>
            <person name="Lifshitz Z."/>
            <person name="Cohen O."/>
            <person name="Gilbert J.A."/>
            <person name="Pupko T."/>
            <person name="Shuman H.A."/>
            <person name="Segal G."/>
        </authorList>
    </citation>
    <scope>NUCLEOTIDE SEQUENCE [LARGE SCALE GENOMIC DNA]</scope>
    <source>
        <strain evidence="2 3">ATCC 43878</strain>
    </source>
</reference>